<name>A0A699Z7J3_HAELA</name>
<dbReference type="EMBL" id="BLLF01000814">
    <property type="protein sequence ID" value="GFH15159.1"/>
    <property type="molecule type" value="Genomic_DNA"/>
</dbReference>
<feature type="region of interest" description="Disordered" evidence="1">
    <location>
        <begin position="49"/>
        <end position="82"/>
    </location>
</feature>
<comment type="caution">
    <text evidence="2">The sequence shown here is derived from an EMBL/GenBank/DDBJ whole genome shotgun (WGS) entry which is preliminary data.</text>
</comment>
<feature type="compositionally biased region" description="Basic and acidic residues" evidence="1">
    <location>
        <begin position="50"/>
        <end position="82"/>
    </location>
</feature>
<proteinExistence type="predicted"/>
<gene>
    <name evidence="2" type="ORF">HaLaN_11335</name>
</gene>
<evidence type="ECO:0000256" key="1">
    <source>
        <dbReference type="SAM" id="MobiDB-lite"/>
    </source>
</evidence>
<feature type="non-terminal residue" evidence="2">
    <location>
        <position position="82"/>
    </location>
</feature>
<accession>A0A699Z7J3</accession>
<keyword evidence="3" id="KW-1185">Reference proteome</keyword>
<feature type="non-terminal residue" evidence="2">
    <location>
        <position position="1"/>
    </location>
</feature>
<protein>
    <submittedName>
        <fullName evidence="2">Uncharacterized protein</fullName>
    </submittedName>
</protein>
<evidence type="ECO:0000313" key="3">
    <source>
        <dbReference type="Proteomes" id="UP000485058"/>
    </source>
</evidence>
<dbReference type="Proteomes" id="UP000485058">
    <property type="component" value="Unassembled WGS sequence"/>
</dbReference>
<dbReference type="AlphaFoldDB" id="A0A699Z7J3"/>
<reference evidence="2 3" key="1">
    <citation type="submission" date="2020-02" db="EMBL/GenBank/DDBJ databases">
        <title>Draft genome sequence of Haematococcus lacustris strain NIES-144.</title>
        <authorList>
            <person name="Morimoto D."/>
            <person name="Nakagawa S."/>
            <person name="Yoshida T."/>
            <person name="Sawayama S."/>
        </authorList>
    </citation>
    <scope>NUCLEOTIDE SEQUENCE [LARGE SCALE GENOMIC DNA]</scope>
    <source>
        <strain evidence="2 3">NIES-144</strain>
    </source>
</reference>
<sequence>MLASAALRQCRGLMSSLSFASGAAVNAGAPRTHSGLSDRGAEISAANLAESRKSQVKEMEELQVDRTGWRDPDPDRCGIRVA</sequence>
<evidence type="ECO:0000313" key="2">
    <source>
        <dbReference type="EMBL" id="GFH15159.1"/>
    </source>
</evidence>
<organism evidence="2 3">
    <name type="scientific">Haematococcus lacustris</name>
    <name type="common">Green alga</name>
    <name type="synonym">Haematococcus pluvialis</name>
    <dbReference type="NCBI Taxonomy" id="44745"/>
    <lineage>
        <taxon>Eukaryota</taxon>
        <taxon>Viridiplantae</taxon>
        <taxon>Chlorophyta</taxon>
        <taxon>core chlorophytes</taxon>
        <taxon>Chlorophyceae</taxon>
        <taxon>CS clade</taxon>
        <taxon>Chlamydomonadales</taxon>
        <taxon>Haematococcaceae</taxon>
        <taxon>Haematococcus</taxon>
    </lineage>
</organism>